<protein>
    <submittedName>
        <fullName evidence="1">Hydrolase</fullName>
    </submittedName>
</protein>
<name>A0A1U7NE95_9FIRM</name>
<organism evidence="1 2">
    <name type="scientific">Ileibacterium valens</name>
    <dbReference type="NCBI Taxonomy" id="1862668"/>
    <lineage>
        <taxon>Bacteria</taxon>
        <taxon>Bacillati</taxon>
        <taxon>Bacillota</taxon>
        <taxon>Erysipelotrichia</taxon>
        <taxon>Erysipelotrichales</taxon>
        <taxon>Erysipelotrichaceae</taxon>
        <taxon>Ileibacterium</taxon>
    </lineage>
</organism>
<dbReference type="InterPro" id="IPR000150">
    <property type="entry name" value="Cof"/>
</dbReference>
<dbReference type="Proteomes" id="UP000186341">
    <property type="component" value="Unassembled WGS sequence"/>
</dbReference>
<evidence type="ECO:0000313" key="1">
    <source>
        <dbReference type="EMBL" id="OLU37829.1"/>
    </source>
</evidence>
<dbReference type="SFLD" id="SFLDS00003">
    <property type="entry name" value="Haloacid_Dehalogenase"/>
    <property type="match status" value="1"/>
</dbReference>
<dbReference type="Gene3D" id="3.40.50.1000">
    <property type="entry name" value="HAD superfamily/HAD-like"/>
    <property type="match status" value="1"/>
</dbReference>
<dbReference type="GO" id="GO:0016791">
    <property type="term" value="F:phosphatase activity"/>
    <property type="evidence" value="ECO:0007669"/>
    <property type="project" value="UniProtKB-ARBA"/>
</dbReference>
<dbReference type="SUPFAM" id="SSF56784">
    <property type="entry name" value="HAD-like"/>
    <property type="match status" value="1"/>
</dbReference>
<dbReference type="GO" id="GO:0005829">
    <property type="term" value="C:cytosol"/>
    <property type="evidence" value="ECO:0007669"/>
    <property type="project" value="TreeGrafter"/>
</dbReference>
<dbReference type="PANTHER" id="PTHR10000">
    <property type="entry name" value="PHOSPHOSERINE PHOSPHATASE"/>
    <property type="match status" value="1"/>
</dbReference>
<keyword evidence="1" id="KW-0378">Hydrolase</keyword>
<dbReference type="Gene3D" id="3.30.1240.10">
    <property type="match status" value="1"/>
</dbReference>
<dbReference type="GO" id="GO:0000287">
    <property type="term" value="F:magnesium ion binding"/>
    <property type="evidence" value="ECO:0007669"/>
    <property type="project" value="TreeGrafter"/>
</dbReference>
<proteinExistence type="predicted"/>
<dbReference type="InterPro" id="IPR036412">
    <property type="entry name" value="HAD-like_sf"/>
</dbReference>
<dbReference type="AlphaFoldDB" id="A0A1U7NE95"/>
<evidence type="ECO:0000313" key="2">
    <source>
        <dbReference type="Proteomes" id="UP000186341"/>
    </source>
</evidence>
<dbReference type="GeneID" id="82203451"/>
<accession>A0A1U7NE95</accession>
<keyword evidence="2" id="KW-1185">Reference proteome</keyword>
<dbReference type="RefSeq" id="WP_075820639.1">
    <property type="nucleotide sequence ID" value="NZ_CAJUTZ010000005.1"/>
</dbReference>
<dbReference type="SFLD" id="SFLDG01140">
    <property type="entry name" value="C2.B:_Phosphomannomutase_and_P"/>
    <property type="match status" value="1"/>
</dbReference>
<dbReference type="PANTHER" id="PTHR10000:SF25">
    <property type="entry name" value="PHOSPHATASE YKRA-RELATED"/>
    <property type="match status" value="1"/>
</dbReference>
<dbReference type="PROSITE" id="PS01229">
    <property type="entry name" value="COF_2"/>
    <property type="match status" value="1"/>
</dbReference>
<dbReference type="InterPro" id="IPR023214">
    <property type="entry name" value="HAD_sf"/>
</dbReference>
<sequence length="268" mass="29913">MKHKIVFFDMDGTLFQTTDGIIQDSTLAAIDRLKNQGYLVAAATGRGLNMLKPILDRVTFDYYVLINGGYVLDGDFNEIGAGPIARSDIQDLVELAGNNDLGLLFHFGDSSYIYNNFYPIYDFMKYTNSLDGVFYDQTQSFHHRHDPYQAIVLTRDSGIISDFIESHPDLRMDLINVRTNGFAYDLFHAGNDKASGIETVLEREGLSWDDVIAFGDSTNDIRMLEKADLGIAMGSASDFVKSFANRTTTSVYANGIFNAVKDILAEEE</sequence>
<dbReference type="EMBL" id="MPJW01000189">
    <property type="protein sequence ID" value="OLU37829.1"/>
    <property type="molecule type" value="Genomic_DNA"/>
</dbReference>
<dbReference type="NCBIfam" id="TIGR00099">
    <property type="entry name" value="Cof-subfamily"/>
    <property type="match status" value="1"/>
</dbReference>
<reference evidence="1 2" key="1">
    <citation type="submission" date="2016-11" db="EMBL/GenBank/DDBJ databases">
        <title>Description of two novel members of the family Erysipelotrichaceae: Ileibacterium lipovorans gen. nov., sp. nov. and Dubosiella newyorkensis, gen. nov., sp. nov.</title>
        <authorList>
            <person name="Cox L.M."/>
            <person name="Sohn J."/>
            <person name="Tyrrell K.L."/>
            <person name="Citron D.M."/>
            <person name="Lawson P.A."/>
            <person name="Patel N.B."/>
            <person name="Iizumi T."/>
            <person name="Perez-Perez G.I."/>
            <person name="Goldstein E.J."/>
            <person name="Blaser M.J."/>
        </authorList>
    </citation>
    <scope>NUCLEOTIDE SEQUENCE [LARGE SCALE GENOMIC DNA]</scope>
    <source>
        <strain evidence="1 2">NYU-BL-A3</strain>
    </source>
</reference>
<comment type="caution">
    <text evidence="1">The sequence shown here is derived from an EMBL/GenBank/DDBJ whole genome shotgun (WGS) entry which is preliminary data.</text>
</comment>
<dbReference type="Pfam" id="PF08282">
    <property type="entry name" value="Hydrolase_3"/>
    <property type="match status" value="1"/>
</dbReference>
<gene>
    <name evidence="1" type="ORF">BO222_09800</name>
</gene>
<dbReference type="OrthoDB" id="1654797at2"/>